<feature type="region of interest" description="Disordered" evidence="1">
    <location>
        <begin position="30"/>
        <end position="74"/>
    </location>
</feature>
<accession>A0ABY6K344</accession>
<name>A0ABY6K344_9ARAC</name>
<keyword evidence="3" id="KW-1185">Reference proteome</keyword>
<sequence>MLAYPADSDSENEEGVLEKIASTFGHMFSEDNSEEDEAEEHVAEVKSDSGDTETADHSVAEDFPLFGPSGKGGK</sequence>
<feature type="compositionally biased region" description="Basic and acidic residues" evidence="1">
    <location>
        <begin position="40"/>
        <end position="60"/>
    </location>
</feature>
<dbReference type="EMBL" id="CP092864">
    <property type="protein sequence ID" value="UYV63296.1"/>
    <property type="molecule type" value="Genomic_DNA"/>
</dbReference>
<dbReference type="Proteomes" id="UP001235939">
    <property type="component" value="Chromosome 02"/>
</dbReference>
<reference evidence="2 3" key="1">
    <citation type="submission" date="2022-01" db="EMBL/GenBank/DDBJ databases">
        <title>A chromosomal length assembly of Cordylochernes scorpioides.</title>
        <authorList>
            <person name="Zeh D."/>
            <person name="Zeh J."/>
        </authorList>
    </citation>
    <scope>NUCLEOTIDE SEQUENCE [LARGE SCALE GENOMIC DNA]</scope>
    <source>
        <strain evidence="2">IN4F17</strain>
        <tissue evidence="2">Whole Body</tissue>
    </source>
</reference>
<protein>
    <submittedName>
        <fullName evidence="2">Uncharacterized protein</fullName>
    </submittedName>
</protein>
<evidence type="ECO:0000313" key="2">
    <source>
        <dbReference type="EMBL" id="UYV63296.1"/>
    </source>
</evidence>
<proteinExistence type="predicted"/>
<organism evidence="2 3">
    <name type="scientific">Cordylochernes scorpioides</name>
    <dbReference type="NCBI Taxonomy" id="51811"/>
    <lineage>
        <taxon>Eukaryota</taxon>
        <taxon>Metazoa</taxon>
        <taxon>Ecdysozoa</taxon>
        <taxon>Arthropoda</taxon>
        <taxon>Chelicerata</taxon>
        <taxon>Arachnida</taxon>
        <taxon>Pseudoscorpiones</taxon>
        <taxon>Cheliferoidea</taxon>
        <taxon>Chernetidae</taxon>
        <taxon>Cordylochernes</taxon>
    </lineage>
</organism>
<evidence type="ECO:0000256" key="1">
    <source>
        <dbReference type="SAM" id="MobiDB-lite"/>
    </source>
</evidence>
<gene>
    <name evidence="2" type="ORF">LAZ67_2003684</name>
</gene>
<evidence type="ECO:0000313" key="3">
    <source>
        <dbReference type="Proteomes" id="UP001235939"/>
    </source>
</evidence>